<accession>A0A4U0PGC0</accession>
<comment type="caution">
    <text evidence="1">The sequence shown here is derived from an EMBL/GenBank/DDBJ whole genome shotgun (WGS) entry which is preliminary data.</text>
</comment>
<name>A0A4U0PGC0_9NEIS</name>
<dbReference type="AlphaFoldDB" id="A0A4U0PGC0"/>
<reference evidence="1 2" key="1">
    <citation type="submission" date="2019-04" db="EMBL/GenBank/DDBJ databases">
        <title>Chitiniphilus eburnea sp. nov., a novel chitinolytic bacterium isolated from aquaculture sludge.</title>
        <authorList>
            <person name="Sheng M."/>
        </authorList>
    </citation>
    <scope>NUCLEOTIDE SEQUENCE [LARGE SCALE GENOMIC DNA]</scope>
    <source>
        <strain evidence="1 2">HX-2-15</strain>
    </source>
</reference>
<sequence>MQALKVLVVSLCCGVLWTLAGLAWLGVEQIWVGEWEERARHGREHRSDTGNQTYMEFDSISSRWLARLMTE</sequence>
<evidence type="ECO:0000313" key="1">
    <source>
        <dbReference type="EMBL" id="TJZ66819.1"/>
    </source>
</evidence>
<proteinExistence type="predicted"/>
<keyword evidence="2" id="KW-1185">Reference proteome</keyword>
<dbReference type="Proteomes" id="UP000310016">
    <property type="component" value="Unassembled WGS sequence"/>
</dbReference>
<evidence type="ECO:0000313" key="2">
    <source>
        <dbReference type="Proteomes" id="UP000310016"/>
    </source>
</evidence>
<protein>
    <submittedName>
        <fullName evidence="1">Uncharacterized protein</fullName>
    </submittedName>
</protein>
<organism evidence="1 2">
    <name type="scientific">Chitiniphilus eburneus</name>
    <dbReference type="NCBI Taxonomy" id="2571148"/>
    <lineage>
        <taxon>Bacteria</taxon>
        <taxon>Pseudomonadati</taxon>
        <taxon>Pseudomonadota</taxon>
        <taxon>Betaproteobacteria</taxon>
        <taxon>Neisseriales</taxon>
        <taxon>Chitinibacteraceae</taxon>
        <taxon>Chitiniphilus</taxon>
    </lineage>
</organism>
<gene>
    <name evidence="1" type="ORF">FAZ21_16675</name>
</gene>
<dbReference type="OrthoDB" id="9775595at2"/>
<dbReference type="EMBL" id="SUMF01000029">
    <property type="protein sequence ID" value="TJZ66819.1"/>
    <property type="molecule type" value="Genomic_DNA"/>
</dbReference>
<dbReference type="RefSeq" id="WP_136774579.1">
    <property type="nucleotide sequence ID" value="NZ_CP156074.1"/>
</dbReference>